<gene>
    <name evidence="2" type="ORF">METZ01_LOCUS92670</name>
</gene>
<organism evidence="2">
    <name type="scientific">marine metagenome</name>
    <dbReference type="NCBI Taxonomy" id="408172"/>
    <lineage>
        <taxon>unclassified sequences</taxon>
        <taxon>metagenomes</taxon>
        <taxon>ecological metagenomes</taxon>
    </lineage>
</organism>
<keyword evidence="1" id="KW-1133">Transmembrane helix</keyword>
<feature type="transmembrane region" description="Helical" evidence="1">
    <location>
        <begin position="6"/>
        <end position="26"/>
    </location>
</feature>
<dbReference type="EMBL" id="UINC01008860">
    <property type="protein sequence ID" value="SVA39816.1"/>
    <property type="molecule type" value="Genomic_DNA"/>
</dbReference>
<protein>
    <submittedName>
        <fullName evidence="2">Uncharacterized protein</fullName>
    </submittedName>
</protein>
<accession>A0A381VHH4</accession>
<proteinExistence type="predicted"/>
<evidence type="ECO:0000256" key="1">
    <source>
        <dbReference type="SAM" id="Phobius"/>
    </source>
</evidence>
<keyword evidence="1" id="KW-0812">Transmembrane</keyword>
<sequence length="86" mass="9982">MDLHQLIDVGFAVMAFFGGWVLKRVYHSIDELWKKNDEIANRLTNLAIDLPSQYVTKKDLSHAIDIIHERFDKLDAKLDSIQSQIK</sequence>
<name>A0A381VHH4_9ZZZZ</name>
<keyword evidence="1" id="KW-0472">Membrane</keyword>
<reference evidence="2" key="1">
    <citation type="submission" date="2018-05" db="EMBL/GenBank/DDBJ databases">
        <authorList>
            <person name="Lanie J.A."/>
            <person name="Ng W.-L."/>
            <person name="Kazmierczak K.M."/>
            <person name="Andrzejewski T.M."/>
            <person name="Davidsen T.M."/>
            <person name="Wayne K.J."/>
            <person name="Tettelin H."/>
            <person name="Glass J.I."/>
            <person name="Rusch D."/>
            <person name="Podicherti R."/>
            <person name="Tsui H.-C.T."/>
            <person name="Winkler M.E."/>
        </authorList>
    </citation>
    <scope>NUCLEOTIDE SEQUENCE</scope>
</reference>
<dbReference type="AlphaFoldDB" id="A0A381VHH4"/>
<evidence type="ECO:0000313" key="2">
    <source>
        <dbReference type="EMBL" id="SVA39816.1"/>
    </source>
</evidence>